<proteinExistence type="predicted"/>
<name>A0AAV4NC98_CAEEX</name>
<dbReference type="EMBL" id="BPLR01020783">
    <property type="protein sequence ID" value="GIX82432.1"/>
    <property type="molecule type" value="Genomic_DNA"/>
</dbReference>
<dbReference type="Proteomes" id="UP001054945">
    <property type="component" value="Unassembled WGS sequence"/>
</dbReference>
<dbReference type="InterPro" id="IPR043502">
    <property type="entry name" value="DNA/RNA_pol_sf"/>
</dbReference>
<dbReference type="Gene3D" id="3.30.70.270">
    <property type="match status" value="1"/>
</dbReference>
<sequence length="107" mass="12286">MHRFLRKLSQHEHCCLASLSNRDPLVLNSNHYYASFFLLRRHVTPAKKKILRKGLKVDPAKVEAKVSIQPLKTVIQVQSFLQSCSWSRLFIPNFADISGPLSNLTQK</sequence>
<dbReference type="GO" id="GO:0071897">
    <property type="term" value="P:DNA biosynthetic process"/>
    <property type="evidence" value="ECO:0007669"/>
    <property type="project" value="UniProtKB-ARBA"/>
</dbReference>
<dbReference type="AlphaFoldDB" id="A0AAV4NC98"/>
<evidence type="ECO:0000313" key="1">
    <source>
        <dbReference type="EMBL" id="GIX82432.1"/>
    </source>
</evidence>
<reference evidence="1 2" key="1">
    <citation type="submission" date="2021-06" db="EMBL/GenBank/DDBJ databases">
        <title>Caerostris extrusa draft genome.</title>
        <authorList>
            <person name="Kono N."/>
            <person name="Arakawa K."/>
        </authorList>
    </citation>
    <scope>NUCLEOTIDE SEQUENCE [LARGE SCALE GENOMIC DNA]</scope>
</reference>
<dbReference type="InterPro" id="IPR043128">
    <property type="entry name" value="Rev_trsase/Diguanyl_cyclase"/>
</dbReference>
<keyword evidence="2" id="KW-1185">Reference proteome</keyword>
<accession>A0AAV4NC98</accession>
<evidence type="ECO:0000313" key="2">
    <source>
        <dbReference type="Proteomes" id="UP001054945"/>
    </source>
</evidence>
<comment type="caution">
    <text evidence="1">The sequence shown here is derived from an EMBL/GenBank/DDBJ whole genome shotgun (WGS) entry which is preliminary data.</text>
</comment>
<organism evidence="1 2">
    <name type="scientific">Caerostris extrusa</name>
    <name type="common">Bark spider</name>
    <name type="synonym">Caerostris bankana</name>
    <dbReference type="NCBI Taxonomy" id="172846"/>
    <lineage>
        <taxon>Eukaryota</taxon>
        <taxon>Metazoa</taxon>
        <taxon>Ecdysozoa</taxon>
        <taxon>Arthropoda</taxon>
        <taxon>Chelicerata</taxon>
        <taxon>Arachnida</taxon>
        <taxon>Araneae</taxon>
        <taxon>Araneomorphae</taxon>
        <taxon>Entelegynae</taxon>
        <taxon>Araneoidea</taxon>
        <taxon>Araneidae</taxon>
        <taxon>Caerostris</taxon>
    </lineage>
</organism>
<dbReference type="SUPFAM" id="SSF56672">
    <property type="entry name" value="DNA/RNA polymerases"/>
    <property type="match status" value="1"/>
</dbReference>
<protein>
    <submittedName>
        <fullName evidence="1">Uncharacterized protein</fullName>
    </submittedName>
</protein>
<gene>
    <name evidence="1" type="ORF">CEXT_812851</name>
</gene>